<dbReference type="Gene3D" id="2.40.40.10">
    <property type="entry name" value="RlpA-like domain"/>
    <property type="match status" value="1"/>
</dbReference>
<dbReference type="HAMAP" id="MF_02071">
    <property type="entry name" value="RlpA"/>
    <property type="match status" value="1"/>
</dbReference>
<dbReference type="NCBIfam" id="TIGR00413">
    <property type="entry name" value="rlpA"/>
    <property type="match status" value="1"/>
</dbReference>
<dbReference type="GO" id="GO:0071555">
    <property type="term" value="P:cell wall organization"/>
    <property type="evidence" value="ECO:0007669"/>
    <property type="project" value="UniProtKB-KW"/>
</dbReference>
<dbReference type="InterPro" id="IPR009009">
    <property type="entry name" value="RlpA-like_DPBB"/>
</dbReference>
<dbReference type="GO" id="GO:0008932">
    <property type="term" value="F:lytic endotransglycosylase activity"/>
    <property type="evidence" value="ECO:0007669"/>
    <property type="project" value="UniProtKB-UniRule"/>
</dbReference>
<keyword evidence="1 3" id="KW-0456">Lyase</keyword>
<dbReference type="EC" id="4.2.2.-" evidence="3"/>
<dbReference type="CDD" id="cd22268">
    <property type="entry name" value="DPBB_RlpA-like"/>
    <property type="match status" value="1"/>
</dbReference>
<dbReference type="GO" id="GO:0005886">
    <property type="term" value="C:plasma membrane"/>
    <property type="evidence" value="ECO:0007669"/>
    <property type="project" value="UniProtKB-SubCell"/>
</dbReference>
<evidence type="ECO:0000313" key="8">
    <source>
        <dbReference type="Proteomes" id="UP000239089"/>
    </source>
</evidence>
<keyword evidence="8" id="KW-1185">Reference proteome</keyword>
<reference evidence="7 8" key="1">
    <citation type="journal article" date="2018" name="Arch. Microbiol.">
        <title>New insights into the metabolic potential of the phototrophic purple bacterium Rhodopila globiformis DSM 161(T) from its draft genome sequence and evidence for a vanadium-dependent nitrogenase.</title>
        <authorList>
            <person name="Imhoff J.F."/>
            <person name="Rahn T."/>
            <person name="Kunzel S."/>
            <person name="Neulinger S.C."/>
        </authorList>
    </citation>
    <scope>NUCLEOTIDE SEQUENCE [LARGE SCALE GENOMIC DNA]</scope>
    <source>
        <strain evidence="7 8">DSM 16996</strain>
    </source>
</reference>
<dbReference type="GO" id="GO:0000270">
    <property type="term" value="P:peptidoglycan metabolic process"/>
    <property type="evidence" value="ECO:0007669"/>
    <property type="project" value="UniProtKB-UniRule"/>
</dbReference>
<comment type="subcellular location">
    <subcellularLocation>
        <location evidence="3">Cell membrane</location>
        <topology evidence="3">Lipid-anchor</topology>
    </subcellularLocation>
</comment>
<keyword evidence="3" id="KW-0449">Lipoprotein</keyword>
<dbReference type="SUPFAM" id="SSF50685">
    <property type="entry name" value="Barwin-like endoglucanases"/>
    <property type="match status" value="1"/>
</dbReference>
<dbReference type="InterPro" id="IPR034718">
    <property type="entry name" value="RlpA"/>
</dbReference>
<comment type="function">
    <text evidence="3">Lytic transglycosylase with a strong preference for naked glycan strands that lack stem peptides.</text>
</comment>
<dbReference type="AlphaFoldDB" id="A0A2S6ND61"/>
<name>A0A2S6ND61_9HYPH</name>
<accession>A0A2S6ND61</accession>
<feature type="region of interest" description="Disordered" evidence="5">
    <location>
        <begin position="240"/>
        <end position="309"/>
    </location>
</feature>
<organism evidence="7 8">
    <name type="scientific">Rhodoblastus sphagnicola</name>
    <dbReference type="NCBI Taxonomy" id="333368"/>
    <lineage>
        <taxon>Bacteria</taxon>
        <taxon>Pseudomonadati</taxon>
        <taxon>Pseudomonadota</taxon>
        <taxon>Alphaproteobacteria</taxon>
        <taxon>Hyphomicrobiales</taxon>
        <taxon>Rhodoblastaceae</taxon>
        <taxon>Rhodoblastus</taxon>
    </lineage>
</organism>
<dbReference type="InterPro" id="IPR036908">
    <property type="entry name" value="RlpA-like_sf"/>
</dbReference>
<dbReference type="RefSeq" id="WP_104506767.1">
    <property type="nucleotide sequence ID" value="NZ_JACIGC010000005.1"/>
</dbReference>
<dbReference type="PROSITE" id="PS51257">
    <property type="entry name" value="PROKAR_LIPOPROTEIN"/>
    <property type="match status" value="1"/>
</dbReference>
<evidence type="ECO:0000256" key="4">
    <source>
        <dbReference type="RuleBase" id="RU003495"/>
    </source>
</evidence>
<keyword evidence="3" id="KW-0564">Palmitate</keyword>
<sequence length="309" mass="33130">MKRFVSIGLVIATFGLGGCAQRQQASLTSGHGKEYFPEGIYGRASPRVVAEGEEVPKGGGQYLVGKPYSVAGHTYVPSERKVAAVGLASWYGDAFHGRRTANGEVYDKASISGAHATMPLPSYARVTNLRNHRSIIVRVNDRGPYHGGRIMDLSARAAEALDYRRFGTAKVKVEYVGKASLGGSDDEKLMATLRMDGGPAQLDDFALSPTMVADSAAPMERPAPAQAKRDIERVAMIEPDSAPVAPPPRPERPAANPQPAQHAVAEPPLRPEELRALVQLPEHPPAPPQRPLDLGTIPGADTPIRLSRR</sequence>
<dbReference type="PANTHER" id="PTHR34183:SF1">
    <property type="entry name" value="ENDOLYTIC PEPTIDOGLYCAN TRANSGLYCOSYLASE RLPA"/>
    <property type="match status" value="1"/>
</dbReference>
<dbReference type="PANTHER" id="PTHR34183">
    <property type="entry name" value="ENDOLYTIC PEPTIDOGLYCAN TRANSGLYCOSYLASE RLPA"/>
    <property type="match status" value="1"/>
</dbReference>
<evidence type="ECO:0000256" key="5">
    <source>
        <dbReference type="SAM" id="MobiDB-lite"/>
    </source>
</evidence>
<comment type="caution">
    <text evidence="7">The sequence shown here is derived from an EMBL/GenBank/DDBJ whole genome shotgun (WGS) entry which is preliminary data.</text>
</comment>
<dbReference type="OrthoDB" id="9779128at2"/>
<feature type="domain" description="RlpA-like protein double-psi beta-barrel" evidence="6">
    <location>
        <begin position="84"/>
        <end position="173"/>
    </location>
</feature>
<keyword evidence="2 3" id="KW-0961">Cell wall biogenesis/degradation</keyword>
<protein>
    <recommendedName>
        <fullName evidence="3">Endolytic peptidoglycan transglycosylase RlpA</fullName>
        <ecNumber evidence="3">4.2.2.-</ecNumber>
    </recommendedName>
</protein>
<dbReference type="InterPro" id="IPR012997">
    <property type="entry name" value="RplA"/>
</dbReference>
<evidence type="ECO:0000256" key="3">
    <source>
        <dbReference type="HAMAP-Rule" id="MF_02071"/>
    </source>
</evidence>
<gene>
    <name evidence="3" type="primary">rlpA</name>
    <name evidence="7" type="ORF">CCR94_04940</name>
</gene>
<keyword evidence="3" id="KW-0472">Membrane</keyword>
<comment type="similarity">
    <text evidence="3 4">Belongs to the RlpA family.</text>
</comment>
<evidence type="ECO:0000313" key="7">
    <source>
        <dbReference type="EMBL" id="PPQ32534.1"/>
    </source>
</evidence>
<evidence type="ECO:0000256" key="1">
    <source>
        <dbReference type="ARBA" id="ARBA00023239"/>
    </source>
</evidence>
<proteinExistence type="inferred from homology"/>
<evidence type="ECO:0000259" key="6">
    <source>
        <dbReference type="Pfam" id="PF03330"/>
    </source>
</evidence>
<evidence type="ECO:0000256" key="2">
    <source>
        <dbReference type="ARBA" id="ARBA00023316"/>
    </source>
</evidence>
<dbReference type="Proteomes" id="UP000239089">
    <property type="component" value="Unassembled WGS sequence"/>
</dbReference>
<keyword evidence="3" id="KW-1003">Cell membrane</keyword>
<dbReference type="EMBL" id="NHSJ01000038">
    <property type="protein sequence ID" value="PPQ32534.1"/>
    <property type="molecule type" value="Genomic_DNA"/>
</dbReference>
<dbReference type="Pfam" id="PF03330">
    <property type="entry name" value="DPBB_1"/>
    <property type="match status" value="1"/>
</dbReference>